<protein>
    <submittedName>
        <fullName evidence="4">Transcription regulator</fullName>
    </submittedName>
</protein>
<evidence type="ECO:0000256" key="2">
    <source>
        <dbReference type="SAM" id="Phobius"/>
    </source>
</evidence>
<keyword evidence="1" id="KW-0238">DNA-binding</keyword>
<name>W4V993_9FIRM</name>
<dbReference type="AlphaFoldDB" id="W4V993"/>
<dbReference type="CDD" id="cd00093">
    <property type="entry name" value="HTH_XRE"/>
    <property type="match status" value="1"/>
</dbReference>
<dbReference type="Proteomes" id="UP000019109">
    <property type="component" value="Unassembled WGS sequence"/>
</dbReference>
<keyword evidence="2" id="KW-0472">Membrane</keyword>
<dbReference type="InterPro" id="IPR001387">
    <property type="entry name" value="Cro/C1-type_HTH"/>
</dbReference>
<evidence type="ECO:0000256" key="1">
    <source>
        <dbReference type="ARBA" id="ARBA00023125"/>
    </source>
</evidence>
<keyword evidence="5" id="KW-1185">Reference proteome</keyword>
<dbReference type="PANTHER" id="PTHR46558:SF15">
    <property type="entry name" value="HELIX-TURN-HELIX DOMAIN PROTEIN"/>
    <property type="match status" value="1"/>
</dbReference>
<dbReference type="STRING" id="1294263.JCM21531_3337"/>
<dbReference type="SMART" id="SM00530">
    <property type="entry name" value="HTH_XRE"/>
    <property type="match status" value="1"/>
</dbReference>
<organism evidence="4 5">
    <name type="scientific">Acetivibrio straminisolvens JCM 21531</name>
    <dbReference type="NCBI Taxonomy" id="1294263"/>
    <lineage>
        <taxon>Bacteria</taxon>
        <taxon>Bacillati</taxon>
        <taxon>Bacillota</taxon>
        <taxon>Clostridia</taxon>
        <taxon>Eubacteriales</taxon>
        <taxon>Oscillospiraceae</taxon>
        <taxon>Acetivibrio</taxon>
    </lineage>
</organism>
<dbReference type="PROSITE" id="PS50943">
    <property type="entry name" value="HTH_CROC1"/>
    <property type="match status" value="1"/>
</dbReference>
<dbReference type="InterPro" id="IPR010982">
    <property type="entry name" value="Lambda_DNA-bd_dom_sf"/>
</dbReference>
<feature type="transmembrane region" description="Helical" evidence="2">
    <location>
        <begin position="84"/>
        <end position="102"/>
    </location>
</feature>
<dbReference type="SUPFAM" id="SSF47413">
    <property type="entry name" value="lambda repressor-like DNA-binding domains"/>
    <property type="match status" value="1"/>
</dbReference>
<feature type="domain" description="HTH cro/C1-type" evidence="3">
    <location>
        <begin position="7"/>
        <end position="61"/>
    </location>
</feature>
<accession>W4V993</accession>
<evidence type="ECO:0000313" key="4">
    <source>
        <dbReference type="EMBL" id="GAE89777.1"/>
    </source>
</evidence>
<feature type="transmembrane region" description="Helical" evidence="2">
    <location>
        <begin position="108"/>
        <end position="128"/>
    </location>
</feature>
<sequence length="189" mass="21958">MELGKQIKKYRNDMSLTQDELAEKVYVSRQTISNWENGKSYPDINSLVLLSEVFGTSIDNLIKGDVEIMKEQVKNEDIKKFEKLGQVFGVMLLLIVISPIPLIYFLGFVGIGILIALLIATIYTAVLVERKKKEFDIQTYREIIAFIEGKKLDEIAKSREEAKGHIKRYCWHLVREWLHWLSQLYLCIC</sequence>
<gene>
    <name evidence="4" type="ORF">JCM21531_3337</name>
</gene>
<dbReference type="GO" id="GO:0003677">
    <property type="term" value="F:DNA binding"/>
    <property type="evidence" value="ECO:0007669"/>
    <property type="project" value="UniProtKB-KW"/>
</dbReference>
<proteinExistence type="predicted"/>
<dbReference type="EMBL" id="BAVR01000046">
    <property type="protein sequence ID" value="GAE89777.1"/>
    <property type="molecule type" value="Genomic_DNA"/>
</dbReference>
<keyword evidence="2" id="KW-1133">Transmembrane helix</keyword>
<dbReference type="Gene3D" id="1.10.260.40">
    <property type="entry name" value="lambda repressor-like DNA-binding domains"/>
    <property type="match status" value="1"/>
</dbReference>
<comment type="caution">
    <text evidence="4">The sequence shown here is derived from an EMBL/GenBank/DDBJ whole genome shotgun (WGS) entry which is preliminary data.</text>
</comment>
<evidence type="ECO:0000313" key="5">
    <source>
        <dbReference type="Proteomes" id="UP000019109"/>
    </source>
</evidence>
<keyword evidence="2" id="KW-0812">Transmembrane</keyword>
<reference evidence="4" key="1">
    <citation type="journal article" date="2014" name="Genome Announc.">
        <title>Draft Genome Sequence of Clostridium straminisolvens Strain JCM 21531T, Isolated from a Cellulose-Degrading Bacterial Community.</title>
        <authorList>
            <person name="Yuki M."/>
            <person name="Oshima K."/>
            <person name="Suda W."/>
            <person name="Sakamoto M."/>
            <person name="Kitamura K."/>
            <person name="Iida T."/>
            <person name="Hattori M."/>
            <person name="Ohkuma M."/>
        </authorList>
    </citation>
    <scope>NUCLEOTIDE SEQUENCE [LARGE SCALE GENOMIC DNA]</scope>
    <source>
        <strain evidence="4">JCM 21531</strain>
    </source>
</reference>
<dbReference type="RefSeq" id="WP_369347646.1">
    <property type="nucleotide sequence ID" value="NZ_BAVR01000046.1"/>
</dbReference>
<evidence type="ECO:0000259" key="3">
    <source>
        <dbReference type="PROSITE" id="PS50943"/>
    </source>
</evidence>
<dbReference type="Pfam" id="PF01381">
    <property type="entry name" value="HTH_3"/>
    <property type="match status" value="1"/>
</dbReference>
<dbReference type="PANTHER" id="PTHR46558">
    <property type="entry name" value="TRACRIPTIONAL REGULATORY PROTEIN-RELATED-RELATED"/>
    <property type="match status" value="1"/>
</dbReference>